<organism evidence="1 2">
    <name type="scientific">Aspergillus uvarum CBS 121591</name>
    <dbReference type="NCBI Taxonomy" id="1448315"/>
    <lineage>
        <taxon>Eukaryota</taxon>
        <taxon>Fungi</taxon>
        <taxon>Dikarya</taxon>
        <taxon>Ascomycota</taxon>
        <taxon>Pezizomycotina</taxon>
        <taxon>Eurotiomycetes</taxon>
        <taxon>Eurotiomycetidae</taxon>
        <taxon>Eurotiales</taxon>
        <taxon>Aspergillaceae</taxon>
        <taxon>Aspergillus</taxon>
        <taxon>Aspergillus subgen. Circumdati</taxon>
    </lineage>
</organism>
<reference evidence="1 2" key="1">
    <citation type="submission" date="2016-12" db="EMBL/GenBank/DDBJ databases">
        <title>The genomes of Aspergillus section Nigri reveals drivers in fungal speciation.</title>
        <authorList>
            <consortium name="DOE Joint Genome Institute"/>
            <person name="Vesth T.C."/>
            <person name="Nybo J."/>
            <person name="Theobald S."/>
            <person name="Brandl J."/>
            <person name="Frisvad J.C."/>
            <person name="Nielsen K.F."/>
            <person name="Lyhne E.K."/>
            <person name="Kogle M.E."/>
            <person name="Kuo A."/>
            <person name="Riley R."/>
            <person name="Clum A."/>
            <person name="Nolan M."/>
            <person name="Lipzen A."/>
            <person name="Salamov A."/>
            <person name="Henrissat B."/>
            <person name="Wiebenga A."/>
            <person name="De Vries R.P."/>
            <person name="Grigoriev I.V."/>
            <person name="Mortensen U.H."/>
            <person name="Andersen M.R."/>
            <person name="Baker S.E."/>
        </authorList>
    </citation>
    <scope>NUCLEOTIDE SEQUENCE [LARGE SCALE GENOMIC DNA]</scope>
    <source>
        <strain evidence="1 2">CBS 121591</strain>
    </source>
</reference>
<name>A0A319BUY3_9EURO</name>
<dbReference type="GeneID" id="37133391"/>
<evidence type="ECO:0000313" key="1">
    <source>
        <dbReference type="EMBL" id="PYH76414.1"/>
    </source>
</evidence>
<protein>
    <submittedName>
        <fullName evidence="1">Uncharacterized protein</fullName>
    </submittedName>
</protein>
<gene>
    <name evidence="1" type="ORF">BO82DRAFT_205763</name>
</gene>
<evidence type="ECO:0000313" key="2">
    <source>
        <dbReference type="Proteomes" id="UP000248340"/>
    </source>
</evidence>
<accession>A0A319BUY3</accession>
<dbReference type="EMBL" id="KZ821758">
    <property type="protein sequence ID" value="PYH76414.1"/>
    <property type="molecule type" value="Genomic_DNA"/>
</dbReference>
<dbReference type="VEuPathDB" id="FungiDB:BO82DRAFT_205763"/>
<sequence length="159" mass="17816">MDASRGKSLEDLNEDSLSKLVHEFGRNLEKAHGIPPSQLIEIYQRCRVLGHKCSYFFGAQQVEAVISTGSPASSELTNYGEPWVDGNTISEDKIAEPWPLLSVPHPPILPLSDFTISSSLIPREQWMENIQPAGDHKYNATKSFSSSEKYELTLSIRRQ</sequence>
<dbReference type="Proteomes" id="UP000248340">
    <property type="component" value="Unassembled WGS sequence"/>
</dbReference>
<dbReference type="RefSeq" id="XP_025486614.1">
    <property type="nucleotide sequence ID" value="XM_025630650.1"/>
</dbReference>
<keyword evidence="2" id="KW-1185">Reference proteome</keyword>
<dbReference type="AlphaFoldDB" id="A0A319BUY3"/>
<proteinExistence type="predicted"/>